<dbReference type="Proteomes" id="UP000326837">
    <property type="component" value="Chromosome"/>
</dbReference>
<accession>A0A5K7XMV6</accession>
<dbReference type="EMBL" id="AP021861">
    <property type="protein sequence ID" value="BBO34449.1"/>
    <property type="molecule type" value="Genomic_DNA"/>
</dbReference>
<sequence>MSAQARLQKLALAVAAGVLMGCGGDNPSEVDSFSGKSETDKLSPNGLTTAPT</sequence>
<feature type="region of interest" description="Disordered" evidence="1">
    <location>
        <begin position="25"/>
        <end position="52"/>
    </location>
</feature>
<organism evidence="2 3">
    <name type="scientific">Lacipirellula parvula</name>
    <dbReference type="NCBI Taxonomy" id="2650471"/>
    <lineage>
        <taxon>Bacteria</taxon>
        <taxon>Pseudomonadati</taxon>
        <taxon>Planctomycetota</taxon>
        <taxon>Planctomycetia</taxon>
        <taxon>Pirellulales</taxon>
        <taxon>Lacipirellulaceae</taxon>
        <taxon>Lacipirellula</taxon>
    </lineage>
</organism>
<evidence type="ECO:0000313" key="3">
    <source>
        <dbReference type="Proteomes" id="UP000326837"/>
    </source>
</evidence>
<keyword evidence="3" id="KW-1185">Reference proteome</keyword>
<dbReference type="PROSITE" id="PS51257">
    <property type="entry name" value="PROKAR_LIPOPROTEIN"/>
    <property type="match status" value="1"/>
</dbReference>
<protein>
    <submittedName>
        <fullName evidence="2">Uncharacterized protein</fullName>
    </submittedName>
</protein>
<evidence type="ECO:0000256" key="1">
    <source>
        <dbReference type="SAM" id="MobiDB-lite"/>
    </source>
</evidence>
<dbReference type="AlphaFoldDB" id="A0A5K7XMV6"/>
<proteinExistence type="predicted"/>
<dbReference type="KEGG" id="lpav:PLANPX_4061"/>
<gene>
    <name evidence="2" type="ORF">PLANPX_4061</name>
</gene>
<evidence type="ECO:0000313" key="2">
    <source>
        <dbReference type="EMBL" id="BBO34449.1"/>
    </source>
</evidence>
<reference evidence="3" key="1">
    <citation type="submission" date="2019-10" db="EMBL/GenBank/DDBJ databases">
        <title>Lacipirellula parvula gen. nov., sp. nov., representing a lineage of planctomycetes widespread in freshwater anoxic habitats, and description of the family Lacipirellulaceae.</title>
        <authorList>
            <person name="Dedysh S.N."/>
            <person name="Kulichevskaya I.S."/>
            <person name="Beletsky A.V."/>
            <person name="Rakitin A.L."/>
            <person name="Mardanov A.V."/>
            <person name="Ivanova A.A."/>
            <person name="Saltykova V.X."/>
            <person name="Rijpstra W.I.C."/>
            <person name="Sinninghe Damste J.S."/>
            <person name="Ravin N.V."/>
        </authorList>
    </citation>
    <scope>NUCLEOTIDE SEQUENCE [LARGE SCALE GENOMIC DNA]</scope>
    <source>
        <strain evidence="3">PX69</strain>
    </source>
</reference>
<name>A0A5K7XMV6_9BACT</name>